<sequence>MEWWWHLYSGDGGRREKTILHLLCVLNCLLDVLLKGVELAKLNLFSSHEWLGLSTQPTPREIDRKIGRDELLMWFWMGELSLEEISMKSVHGIFFGGFWIEEFALEAMKSWKTRPFSLMLESKDSLLGKRDHHVIYKIEFIRVGIWVFGTNIFKESSEKHSIGKSHVGTFGHTYHSVDDVVGKVEIFHRTKHRGSKTIFHEVEDKSRDENQHHFRGMGWAIRECTHKFLDYEFKNPSELLKRKSYFEIVDDEGNGNSSI</sequence>
<gene>
    <name evidence="2" type="ORF">Tci_304389</name>
</gene>
<name>A0A699H3L4_TANCI</name>
<proteinExistence type="predicted"/>
<protein>
    <submittedName>
        <fullName evidence="2">Uncharacterized protein</fullName>
    </submittedName>
</protein>
<accession>A0A699H3L4</accession>
<dbReference type="AlphaFoldDB" id="A0A699H3L4"/>
<keyword evidence="1" id="KW-0732">Signal</keyword>
<reference evidence="2" key="1">
    <citation type="journal article" date="2019" name="Sci. Rep.">
        <title>Draft genome of Tanacetum cinerariifolium, the natural source of mosquito coil.</title>
        <authorList>
            <person name="Yamashiro T."/>
            <person name="Shiraishi A."/>
            <person name="Satake H."/>
            <person name="Nakayama K."/>
        </authorList>
    </citation>
    <scope>NUCLEOTIDE SEQUENCE</scope>
</reference>
<dbReference type="EMBL" id="BKCJ010101699">
    <property type="protein sequence ID" value="GEX32414.1"/>
    <property type="molecule type" value="Genomic_DNA"/>
</dbReference>
<evidence type="ECO:0000313" key="2">
    <source>
        <dbReference type="EMBL" id="GEX32414.1"/>
    </source>
</evidence>
<evidence type="ECO:0000256" key="1">
    <source>
        <dbReference type="SAM" id="SignalP"/>
    </source>
</evidence>
<organism evidence="2">
    <name type="scientific">Tanacetum cinerariifolium</name>
    <name type="common">Dalmatian daisy</name>
    <name type="synonym">Chrysanthemum cinerariifolium</name>
    <dbReference type="NCBI Taxonomy" id="118510"/>
    <lineage>
        <taxon>Eukaryota</taxon>
        <taxon>Viridiplantae</taxon>
        <taxon>Streptophyta</taxon>
        <taxon>Embryophyta</taxon>
        <taxon>Tracheophyta</taxon>
        <taxon>Spermatophyta</taxon>
        <taxon>Magnoliopsida</taxon>
        <taxon>eudicotyledons</taxon>
        <taxon>Gunneridae</taxon>
        <taxon>Pentapetalae</taxon>
        <taxon>asterids</taxon>
        <taxon>campanulids</taxon>
        <taxon>Asterales</taxon>
        <taxon>Asteraceae</taxon>
        <taxon>Asteroideae</taxon>
        <taxon>Anthemideae</taxon>
        <taxon>Anthemidinae</taxon>
        <taxon>Tanacetum</taxon>
    </lineage>
</organism>
<comment type="caution">
    <text evidence="2">The sequence shown here is derived from an EMBL/GenBank/DDBJ whole genome shotgun (WGS) entry which is preliminary data.</text>
</comment>
<feature type="chain" id="PRO_5025625389" evidence="1">
    <location>
        <begin position="40"/>
        <end position="259"/>
    </location>
</feature>
<feature type="signal peptide" evidence="1">
    <location>
        <begin position="1"/>
        <end position="39"/>
    </location>
</feature>